<comment type="subcellular location">
    <subcellularLocation>
        <location evidence="1">Membrane</location>
    </subcellularLocation>
</comment>
<organism evidence="7 8">
    <name type="scientific">Falsiroseomonas bella</name>
    <dbReference type="NCBI Taxonomy" id="2184016"/>
    <lineage>
        <taxon>Bacteria</taxon>
        <taxon>Pseudomonadati</taxon>
        <taxon>Pseudomonadota</taxon>
        <taxon>Alphaproteobacteria</taxon>
        <taxon>Acetobacterales</taxon>
        <taxon>Roseomonadaceae</taxon>
        <taxon>Falsiroseomonas</taxon>
    </lineage>
</organism>
<dbReference type="RefSeq" id="WP_109873451.1">
    <property type="nucleotide sequence ID" value="NZ_QGNA01000007.1"/>
</dbReference>
<evidence type="ECO:0000256" key="3">
    <source>
        <dbReference type="ARBA" id="ARBA00022989"/>
    </source>
</evidence>
<dbReference type="Proteomes" id="UP000245765">
    <property type="component" value="Unassembled WGS sequence"/>
</dbReference>
<evidence type="ECO:0000256" key="4">
    <source>
        <dbReference type="ARBA" id="ARBA00023136"/>
    </source>
</evidence>
<evidence type="ECO:0000256" key="2">
    <source>
        <dbReference type="ARBA" id="ARBA00022692"/>
    </source>
</evidence>
<dbReference type="GO" id="GO:0016020">
    <property type="term" value="C:membrane"/>
    <property type="evidence" value="ECO:0007669"/>
    <property type="project" value="UniProtKB-SubCell"/>
</dbReference>
<sequence length="425" mass="45736">MRAALLYLALLALGVAGVLYMARLGGAVEIRVGDVEVILPFALALLLLALGFVALHLLLAGIAALRRWPARRRAKREARRRAEGESAVTRALVALAAGTPDLARIEVRRARDKLGDTPQTLLLAAEAERLAGRDEAAAEAFHLLALRDDSRFLGLRGLLRQAIQREDWPTAQRLAREAEAAQPGAAWLREERETLALRTRDWREALALAAPGPHQAPLALAAAGQEPAEGGKAAELERKAFETDKGFTPAALAHARRLRETGSPRRAKQVLEEAWKAKPHPDLAEAYLAGEVDPLQRVKAADLLIHGTARNPESQLLIGRLATEAGLTGRARQELDALVATGRADRRAYLALADLEEVEAGDSPDSRAAQAKWLRLAATAAPEPRWRCSACGTDQAAWAPVCPNCQSVGTIGWATPQQLPVAALT</sequence>
<dbReference type="SUPFAM" id="SSF48452">
    <property type="entry name" value="TPR-like"/>
    <property type="match status" value="1"/>
</dbReference>
<keyword evidence="3 5" id="KW-1133">Transmembrane helix</keyword>
<name>A0A317FAH7_9PROT</name>
<keyword evidence="2 5" id="KW-0812">Transmembrane</keyword>
<dbReference type="AlphaFoldDB" id="A0A317FAH7"/>
<keyword evidence="4 5" id="KW-0472">Membrane</keyword>
<reference evidence="8" key="1">
    <citation type="submission" date="2018-05" db="EMBL/GenBank/DDBJ databases">
        <authorList>
            <person name="Du Z."/>
            <person name="Wang X."/>
        </authorList>
    </citation>
    <scope>NUCLEOTIDE SEQUENCE [LARGE SCALE GENOMIC DNA]</scope>
    <source>
        <strain evidence="8">CQN31</strain>
    </source>
</reference>
<dbReference type="OrthoDB" id="9798343at2"/>
<evidence type="ECO:0000256" key="1">
    <source>
        <dbReference type="ARBA" id="ARBA00004370"/>
    </source>
</evidence>
<dbReference type="InterPro" id="IPR011990">
    <property type="entry name" value="TPR-like_helical_dom_sf"/>
</dbReference>
<protein>
    <submittedName>
        <fullName evidence="7">Heme biosynthesis protein HemY</fullName>
    </submittedName>
</protein>
<evidence type="ECO:0000259" key="6">
    <source>
        <dbReference type="Pfam" id="PF07219"/>
    </source>
</evidence>
<gene>
    <name evidence="7" type="ORF">DFH01_26050</name>
</gene>
<accession>A0A317FAH7</accession>
<feature type="transmembrane region" description="Helical" evidence="5">
    <location>
        <begin position="37"/>
        <end position="65"/>
    </location>
</feature>
<keyword evidence="8" id="KW-1185">Reference proteome</keyword>
<dbReference type="EMBL" id="QGNA01000007">
    <property type="protein sequence ID" value="PWS34478.1"/>
    <property type="molecule type" value="Genomic_DNA"/>
</dbReference>
<dbReference type="Pfam" id="PF07219">
    <property type="entry name" value="HemY_N"/>
    <property type="match status" value="1"/>
</dbReference>
<evidence type="ECO:0000313" key="7">
    <source>
        <dbReference type="EMBL" id="PWS34478.1"/>
    </source>
</evidence>
<dbReference type="InterPro" id="IPR010817">
    <property type="entry name" value="HemY_N"/>
</dbReference>
<evidence type="ECO:0000313" key="8">
    <source>
        <dbReference type="Proteomes" id="UP000245765"/>
    </source>
</evidence>
<comment type="caution">
    <text evidence="7">The sequence shown here is derived from an EMBL/GenBank/DDBJ whole genome shotgun (WGS) entry which is preliminary data.</text>
</comment>
<evidence type="ECO:0000256" key="5">
    <source>
        <dbReference type="SAM" id="Phobius"/>
    </source>
</evidence>
<feature type="domain" description="HemY N-terminal" evidence="6">
    <location>
        <begin position="26"/>
        <end position="132"/>
    </location>
</feature>
<proteinExistence type="predicted"/>